<evidence type="ECO:0008006" key="4">
    <source>
        <dbReference type="Google" id="ProtNLM"/>
    </source>
</evidence>
<evidence type="ECO:0000256" key="1">
    <source>
        <dbReference type="ARBA" id="ARBA00009124"/>
    </source>
</evidence>
<evidence type="ECO:0000313" key="3">
    <source>
        <dbReference type="Proteomes" id="UP001181693"/>
    </source>
</evidence>
<dbReference type="Pfam" id="PF01777">
    <property type="entry name" value="Ribosomal_L27e"/>
    <property type="match status" value="1"/>
</dbReference>
<proteinExistence type="inferred from homology"/>
<name>A0AAV3ABT7_PYXAD</name>
<dbReference type="GO" id="GO:0005840">
    <property type="term" value="C:ribosome"/>
    <property type="evidence" value="ECO:0007669"/>
    <property type="project" value="InterPro"/>
</dbReference>
<keyword evidence="3" id="KW-1185">Reference proteome</keyword>
<dbReference type="Gene3D" id="2.30.30.770">
    <property type="match status" value="1"/>
</dbReference>
<sequence>MKPGKVILVLAGGYAAHKTVTVKTMDDGTSDHQYSHALKSVKHSKNKSSMKVYNYDHLMPTKNSVDIPLNKALVNKNVFRDLVLKCKAKRQPKVKFEERYKTGKNK</sequence>
<organism evidence="2 3">
    <name type="scientific">Pyxicephalus adspersus</name>
    <name type="common">African bullfrog</name>
    <dbReference type="NCBI Taxonomy" id="30357"/>
    <lineage>
        <taxon>Eukaryota</taxon>
        <taxon>Metazoa</taxon>
        <taxon>Chordata</taxon>
        <taxon>Craniata</taxon>
        <taxon>Vertebrata</taxon>
        <taxon>Euteleostomi</taxon>
        <taxon>Amphibia</taxon>
        <taxon>Batrachia</taxon>
        <taxon>Anura</taxon>
        <taxon>Neobatrachia</taxon>
        <taxon>Ranoidea</taxon>
        <taxon>Pyxicephalidae</taxon>
        <taxon>Pyxicephalinae</taxon>
        <taxon>Pyxicephalus</taxon>
    </lineage>
</organism>
<dbReference type="EMBL" id="DYDO01000005">
    <property type="protein sequence ID" value="DBA25120.1"/>
    <property type="molecule type" value="Genomic_DNA"/>
</dbReference>
<comment type="similarity">
    <text evidence="1">Belongs to the eukaryotic ribosomal protein eL27 family.</text>
</comment>
<accession>A0AAV3ABT7</accession>
<dbReference type="InterPro" id="IPR008991">
    <property type="entry name" value="Translation_prot_SH3-like_sf"/>
</dbReference>
<gene>
    <name evidence="2" type="ORF">GDO54_012689</name>
</gene>
<dbReference type="PANTHER" id="PTHR10497">
    <property type="entry name" value="60S RIBOSOMAL PROTEIN L27"/>
    <property type="match status" value="1"/>
</dbReference>
<dbReference type="GO" id="GO:0003735">
    <property type="term" value="F:structural constituent of ribosome"/>
    <property type="evidence" value="ECO:0007669"/>
    <property type="project" value="InterPro"/>
</dbReference>
<evidence type="ECO:0000313" key="2">
    <source>
        <dbReference type="EMBL" id="DBA25120.1"/>
    </source>
</evidence>
<dbReference type="InterPro" id="IPR001141">
    <property type="entry name" value="Ribosomal_eL27"/>
</dbReference>
<dbReference type="Proteomes" id="UP001181693">
    <property type="component" value="Unassembled WGS sequence"/>
</dbReference>
<comment type="caution">
    <text evidence="2">The sequence shown here is derived from an EMBL/GenBank/DDBJ whole genome shotgun (WGS) entry which is preliminary data.</text>
</comment>
<dbReference type="InterPro" id="IPR038655">
    <property type="entry name" value="Ribosomal_eL27_sf"/>
</dbReference>
<dbReference type="AlphaFoldDB" id="A0AAV3ABT7"/>
<protein>
    <recommendedName>
        <fullName evidence="4">60S ribosomal protein L27</fullName>
    </recommendedName>
</protein>
<dbReference type="SUPFAM" id="SSF50104">
    <property type="entry name" value="Translation proteins SH3-like domain"/>
    <property type="match status" value="1"/>
</dbReference>
<reference evidence="2" key="1">
    <citation type="thesis" date="2020" institute="ProQuest LLC" country="789 East Eisenhower Parkway, Ann Arbor, MI, USA">
        <title>Comparative Genomics and Chromosome Evolution.</title>
        <authorList>
            <person name="Mudd A.B."/>
        </authorList>
    </citation>
    <scope>NUCLEOTIDE SEQUENCE</scope>
    <source>
        <strain evidence="2">1538</strain>
        <tissue evidence="2">Blood</tissue>
    </source>
</reference>
<dbReference type="GO" id="GO:0006412">
    <property type="term" value="P:translation"/>
    <property type="evidence" value="ECO:0007669"/>
    <property type="project" value="InterPro"/>
</dbReference>